<dbReference type="OrthoDB" id="5346740at2759"/>
<evidence type="ECO:0000313" key="4">
    <source>
        <dbReference type="Proteomes" id="UP000777438"/>
    </source>
</evidence>
<dbReference type="GO" id="GO:0070860">
    <property type="term" value="C:RNA polymerase I core factor complex"/>
    <property type="evidence" value="ECO:0007669"/>
    <property type="project" value="TreeGrafter"/>
</dbReference>
<name>A0A9P8WBB5_9HYPO</name>
<evidence type="ECO:0000256" key="1">
    <source>
        <dbReference type="SAM" id="MobiDB-lite"/>
    </source>
</evidence>
<feature type="compositionally biased region" description="Pro residues" evidence="1">
    <location>
        <begin position="79"/>
        <end position="88"/>
    </location>
</feature>
<feature type="compositionally biased region" description="Basic and acidic residues" evidence="1">
    <location>
        <begin position="216"/>
        <end position="249"/>
    </location>
</feature>
<feature type="domain" description="Extracellular mutant protein 11 C-terminal" evidence="2">
    <location>
        <begin position="331"/>
        <end position="460"/>
    </location>
</feature>
<dbReference type="EMBL" id="JAGPYM010000004">
    <property type="protein sequence ID" value="KAH6895371.1"/>
    <property type="molecule type" value="Genomic_DNA"/>
</dbReference>
<dbReference type="AlphaFoldDB" id="A0A9P8WBB5"/>
<organism evidence="3 4">
    <name type="scientific">Thelonectria olida</name>
    <dbReference type="NCBI Taxonomy" id="1576542"/>
    <lineage>
        <taxon>Eukaryota</taxon>
        <taxon>Fungi</taxon>
        <taxon>Dikarya</taxon>
        <taxon>Ascomycota</taxon>
        <taxon>Pezizomycotina</taxon>
        <taxon>Sordariomycetes</taxon>
        <taxon>Hypocreomycetidae</taxon>
        <taxon>Hypocreales</taxon>
        <taxon>Nectriaceae</taxon>
        <taxon>Thelonectria</taxon>
    </lineage>
</organism>
<gene>
    <name evidence="3" type="ORF">B0T10DRAFT_213923</name>
</gene>
<sequence>MPLSLKDRGGRLQAFARHSSESNLAQNVNGEKVEAPKAPLEQPQPIAPVHTRQILDDSRAPPRRHTGTPRQSNGFQPPLRSPRIPPTSSPNRRPRANSEDRHGDIFSGSQLGEAFMNSGLTTPSNEPVEPDPVEPDPVDLGPVLARDLMNHIPSRQLPDHDRDHFPQSQPPAFAIRNDGRMAVIDKPSRHDMSHIGDGFRDNALDGYRRTNGYYQDRNRPGSPLRKEAKLPMREVRIRRVHAEKPEASKSVELQRSATPPAKPRYQPQPEREDQPVSVHDDDQVSSQDEHPTPRPKKVNSVIKKNLLGSSIPDFPLTNKEPSKKRRRASPEYDDMALSSMTFAELKDQPFDFDPSKEEEKPISTNADNVVPRLDQFRHLGEREQHALFANMSIEDWESSGEWFVQQFAGFVQDLTEARRNRRKIIQDFENEAASREEAVRLKNEAIGRKLSKMKQDGQRVVEDKRL</sequence>
<accession>A0A9P8WBB5</accession>
<dbReference type="Proteomes" id="UP000777438">
    <property type="component" value="Unassembled WGS sequence"/>
</dbReference>
<protein>
    <submittedName>
        <fullName evidence="3">Extracellular mutant protein 11-domain-containing protein</fullName>
    </submittedName>
</protein>
<dbReference type="InterPro" id="IPR053029">
    <property type="entry name" value="RNA_pol_I-specific_init_factor"/>
</dbReference>
<reference evidence="3 4" key="1">
    <citation type="journal article" date="2021" name="Nat. Commun.">
        <title>Genetic determinants of endophytism in the Arabidopsis root mycobiome.</title>
        <authorList>
            <person name="Mesny F."/>
            <person name="Miyauchi S."/>
            <person name="Thiergart T."/>
            <person name="Pickel B."/>
            <person name="Atanasova L."/>
            <person name="Karlsson M."/>
            <person name="Huettel B."/>
            <person name="Barry K.W."/>
            <person name="Haridas S."/>
            <person name="Chen C."/>
            <person name="Bauer D."/>
            <person name="Andreopoulos W."/>
            <person name="Pangilinan J."/>
            <person name="LaButti K."/>
            <person name="Riley R."/>
            <person name="Lipzen A."/>
            <person name="Clum A."/>
            <person name="Drula E."/>
            <person name="Henrissat B."/>
            <person name="Kohler A."/>
            <person name="Grigoriev I.V."/>
            <person name="Martin F.M."/>
            <person name="Hacquard S."/>
        </authorList>
    </citation>
    <scope>NUCLEOTIDE SEQUENCE [LARGE SCALE GENOMIC DNA]</scope>
    <source>
        <strain evidence="3 4">MPI-CAGE-CH-0241</strain>
    </source>
</reference>
<dbReference type="Pfam" id="PF15463">
    <property type="entry name" value="ECM11"/>
    <property type="match status" value="1"/>
</dbReference>
<dbReference type="PANTHER" id="PTHR28244:SF1">
    <property type="entry name" value="RNA POLYMERASE I-SPECIFIC TRANSCRIPTION INITIATION FACTOR RRN11"/>
    <property type="match status" value="1"/>
</dbReference>
<dbReference type="GO" id="GO:0042790">
    <property type="term" value="P:nucleolar large rRNA transcription by RNA polymerase I"/>
    <property type="evidence" value="ECO:0007669"/>
    <property type="project" value="TreeGrafter"/>
</dbReference>
<evidence type="ECO:0000259" key="2">
    <source>
        <dbReference type="Pfam" id="PF15463"/>
    </source>
</evidence>
<dbReference type="PANTHER" id="PTHR28244">
    <property type="entry name" value="RNA POLYMERASE I-SPECIFIC TRANSCRIPTION INITIATION FACTOR RRN11"/>
    <property type="match status" value="1"/>
</dbReference>
<keyword evidence="4" id="KW-1185">Reference proteome</keyword>
<proteinExistence type="predicted"/>
<dbReference type="GO" id="GO:0017025">
    <property type="term" value="F:TBP-class protein binding"/>
    <property type="evidence" value="ECO:0007669"/>
    <property type="project" value="TreeGrafter"/>
</dbReference>
<evidence type="ECO:0000313" key="3">
    <source>
        <dbReference type="EMBL" id="KAH6895371.1"/>
    </source>
</evidence>
<feature type="compositionally biased region" description="Basic and acidic residues" evidence="1">
    <location>
        <begin position="186"/>
        <end position="208"/>
    </location>
</feature>
<feature type="compositionally biased region" description="Acidic residues" evidence="1">
    <location>
        <begin position="128"/>
        <end position="137"/>
    </location>
</feature>
<feature type="region of interest" description="Disordered" evidence="1">
    <location>
        <begin position="16"/>
        <end position="141"/>
    </location>
</feature>
<feature type="region of interest" description="Disordered" evidence="1">
    <location>
        <begin position="153"/>
        <end position="333"/>
    </location>
</feature>
<dbReference type="GO" id="GO:0001164">
    <property type="term" value="F:RNA polymerase I core promoter sequence-specific DNA binding"/>
    <property type="evidence" value="ECO:0007669"/>
    <property type="project" value="TreeGrafter"/>
</dbReference>
<dbReference type="InterPro" id="IPR029178">
    <property type="entry name" value="Ecm11_C"/>
</dbReference>
<feature type="compositionally biased region" description="Basic and acidic residues" evidence="1">
    <location>
        <begin position="269"/>
        <end position="292"/>
    </location>
</feature>
<comment type="caution">
    <text evidence="3">The sequence shown here is derived from an EMBL/GenBank/DDBJ whole genome shotgun (WGS) entry which is preliminary data.</text>
</comment>